<reference evidence="2" key="1">
    <citation type="submission" date="2022-11" db="EMBL/GenBank/DDBJ databases">
        <authorList>
            <person name="Scott C."/>
            <person name="Bruce N."/>
        </authorList>
    </citation>
    <scope>NUCLEOTIDE SEQUENCE</scope>
</reference>
<dbReference type="Proteomes" id="UP000838763">
    <property type="component" value="Unassembled WGS sequence"/>
</dbReference>
<organism evidence="2 3">
    <name type="scientific">Parascedosporium putredinis</name>
    <dbReference type="NCBI Taxonomy" id="1442378"/>
    <lineage>
        <taxon>Eukaryota</taxon>
        <taxon>Fungi</taxon>
        <taxon>Dikarya</taxon>
        <taxon>Ascomycota</taxon>
        <taxon>Pezizomycotina</taxon>
        <taxon>Sordariomycetes</taxon>
        <taxon>Hypocreomycetidae</taxon>
        <taxon>Microascales</taxon>
        <taxon>Microascaceae</taxon>
        <taxon>Parascedosporium</taxon>
    </lineage>
</organism>
<dbReference type="AlphaFoldDB" id="A0A9P1M855"/>
<name>A0A9P1M855_9PEZI</name>
<keyword evidence="3" id="KW-1185">Reference proteome</keyword>
<accession>A0A9P1M855</accession>
<evidence type="ECO:0000256" key="1">
    <source>
        <dbReference type="SAM" id="MobiDB-lite"/>
    </source>
</evidence>
<gene>
    <name evidence="2" type="ORF">PPNO1_LOCUS3556</name>
</gene>
<evidence type="ECO:0000313" key="3">
    <source>
        <dbReference type="Proteomes" id="UP000838763"/>
    </source>
</evidence>
<feature type="region of interest" description="Disordered" evidence="1">
    <location>
        <begin position="46"/>
        <end position="71"/>
    </location>
</feature>
<dbReference type="EMBL" id="CALLCH030000009">
    <property type="protein sequence ID" value="CAI4213810.1"/>
    <property type="molecule type" value="Genomic_DNA"/>
</dbReference>
<feature type="region of interest" description="Disordered" evidence="1">
    <location>
        <begin position="1"/>
        <end position="25"/>
    </location>
</feature>
<evidence type="ECO:0000313" key="2">
    <source>
        <dbReference type="EMBL" id="CAI4213810.1"/>
    </source>
</evidence>
<protein>
    <submittedName>
        <fullName evidence="2">Uncharacterized protein</fullName>
    </submittedName>
</protein>
<comment type="caution">
    <text evidence="2">The sequence shown here is derived from an EMBL/GenBank/DDBJ whole genome shotgun (WGS) entry which is preliminary data.</text>
</comment>
<proteinExistence type="predicted"/>
<sequence>MAIRSPTMADIDEKEELRNFEEEEKRHLEEEKGFVFVHPGDALGSNPVLAVPPPTQGSLSAQYPSPLPSNLSRLPDREIISGSLSCGPHASHAPTLYAIPQISYGLPQPHHNPNLKPSAPPTLCALLPFLSAFALGALRCHTYVRGLTRASSRRRA</sequence>
<feature type="compositionally biased region" description="Basic and acidic residues" evidence="1">
    <location>
        <begin position="15"/>
        <end position="25"/>
    </location>
</feature>